<dbReference type="PANTHER" id="PTHR10134">
    <property type="entry name" value="CYTOCHROME B-C1 COMPLEX SUBUNIT RIESKE, MITOCHONDRIAL"/>
    <property type="match status" value="1"/>
</dbReference>
<dbReference type="Gene3D" id="2.102.10.10">
    <property type="entry name" value="Rieske [2Fe-2S] iron-sulphur domain"/>
    <property type="match status" value="1"/>
</dbReference>
<dbReference type="InterPro" id="IPR005805">
    <property type="entry name" value="Rieske_Fe-S_prot_C"/>
</dbReference>
<evidence type="ECO:0000256" key="2">
    <source>
        <dbReference type="ARBA" id="ARBA00015816"/>
    </source>
</evidence>
<dbReference type="PRINTS" id="PR00162">
    <property type="entry name" value="RIESKE"/>
</dbReference>
<reference evidence="11" key="1">
    <citation type="submission" date="2020-02" db="EMBL/GenBank/DDBJ databases">
        <authorList>
            <person name="Meier V. D."/>
        </authorList>
    </citation>
    <scope>NUCLEOTIDE SEQUENCE</scope>
    <source>
        <strain evidence="11">AVDCRST_MAG61</strain>
    </source>
</reference>
<evidence type="ECO:0000256" key="9">
    <source>
        <dbReference type="ARBA" id="ARBA00034078"/>
    </source>
</evidence>
<evidence type="ECO:0000256" key="3">
    <source>
        <dbReference type="ARBA" id="ARBA00022714"/>
    </source>
</evidence>
<evidence type="ECO:0000259" key="10">
    <source>
        <dbReference type="PROSITE" id="PS51296"/>
    </source>
</evidence>
<dbReference type="PROSITE" id="PS51296">
    <property type="entry name" value="RIESKE"/>
    <property type="match status" value="1"/>
</dbReference>
<comment type="cofactor">
    <cofactor evidence="9">
        <name>[2Fe-2S] cluster</name>
        <dbReference type="ChEBI" id="CHEBI:190135"/>
    </cofactor>
</comment>
<evidence type="ECO:0000256" key="6">
    <source>
        <dbReference type="ARBA" id="ARBA00023014"/>
    </source>
</evidence>
<keyword evidence="6" id="KW-0411">Iron-sulfur</keyword>
<dbReference type="Pfam" id="PF00355">
    <property type="entry name" value="Rieske"/>
    <property type="match status" value="1"/>
</dbReference>
<dbReference type="InterPro" id="IPR017941">
    <property type="entry name" value="Rieske_2Fe-2S"/>
</dbReference>
<dbReference type="EMBL" id="CADCTT010000283">
    <property type="protein sequence ID" value="CAA9318782.1"/>
    <property type="molecule type" value="Genomic_DNA"/>
</dbReference>
<dbReference type="GO" id="GO:0016020">
    <property type="term" value="C:membrane"/>
    <property type="evidence" value="ECO:0007669"/>
    <property type="project" value="InterPro"/>
</dbReference>
<evidence type="ECO:0000313" key="11">
    <source>
        <dbReference type="EMBL" id="CAA9318782.1"/>
    </source>
</evidence>
<dbReference type="GO" id="GO:0016705">
    <property type="term" value="F:oxidoreductase activity, acting on paired donors, with incorporation or reduction of molecular oxygen"/>
    <property type="evidence" value="ECO:0007669"/>
    <property type="project" value="UniProtKB-ARBA"/>
</dbReference>
<sequence length="108" mass="12115">MRPEELQVQPGRETWSVDGYIAYSAICTHLGCPVKLYEQQTHHLLCPCHQSTFEADKGCEVVFGPAARPLPQLAISVDPEGYFIAQGDFDEPVGPSYWERKPSYENGE</sequence>
<keyword evidence="5" id="KW-0408">Iron</keyword>
<dbReference type="InterPro" id="IPR036922">
    <property type="entry name" value="Rieske_2Fe-2S_sf"/>
</dbReference>
<protein>
    <recommendedName>
        <fullName evidence="2">Cytochrome bc1 complex Rieske iron-sulfur subunit</fullName>
    </recommendedName>
    <alternativeName>
        <fullName evidence="8">Cytochrome bc1 reductase complex subunit QcrA</fullName>
    </alternativeName>
</protein>
<dbReference type="GO" id="GO:0046872">
    <property type="term" value="F:metal ion binding"/>
    <property type="evidence" value="ECO:0007669"/>
    <property type="project" value="UniProtKB-KW"/>
</dbReference>
<name>A0A6J4KZ18_9ACTN</name>
<dbReference type="InterPro" id="IPR014349">
    <property type="entry name" value="Rieske_Fe-S_prot"/>
</dbReference>
<evidence type="ECO:0000256" key="5">
    <source>
        <dbReference type="ARBA" id="ARBA00023004"/>
    </source>
</evidence>
<organism evidence="11">
    <name type="scientific">uncultured Friedmanniella sp</name>
    <dbReference type="NCBI Taxonomy" id="335381"/>
    <lineage>
        <taxon>Bacteria</taxon>
        <taxon>Bacillati</taxon>
        <taxon>Actinomycetota</taxon>
        <taxon>Actinomycetes</taxon>
        <taxon>Propionibacteriales</taxon>
        <taxon>Nocardioidaceae</taxon>
        <taxon>Friedmanniella</taxon>
        <taxon>environmental samples</taxon>
    </lineage>
</organism>
<evidence type="ECO:0000256" key="1">
    <source>
        <dbReference type="ARBA" id="ARBA00002494"/>
    </source>
</evidence>
<proteinExistence type="predicted"/>
<keyword evidence="3" id="KW-0001">2Fe-2S</keyword>
<keyword evidence="11" id="KW-0560">Oxidoreductase</keyword>
<evidence type="ECO:0000256" key="4">
    <source>
        <dbReference type="ARBA" id="ARBA00022723"/>
    </source>
</evidence>
<dbReference type="AlphaFoldDB" id="A0A6J4KZ18"/>
<dbReference type="GO" id="GO:0051537">
    <property type="term" value="F:2 iron, 2 sulfur cluster binding"/>
    <property type="evidence" value="ECO:0007669"/>
    <property type="project" value="UniProtKB-KW"/>
</dbReference>
<feature type="domain" description="Rieske" evidence="10">
    <location>
        <begin position="1"/>
        <end position="84"/>
    </location>
</feature>
<evidence type="ECO:0000256" key="8">
    <source>
        <dbReference type="ARBA" id="ARBA00029586"/>
    </source>
</evidence>
<accession>A0A6J4KZ18</accession>
<dbReference type="SUPFAM" id="SSF50022">
    <property type="entry name" value="ISP domain"/>
    <property type="match status" value="1"/>
</dbReference>
<keyword evidence="7" id="KW-1015">Disulfide bond</keyword>
<gene>
    <name evidence="11" type="ORF">AVDCRST_MAG61-2172</name>
</gene>
<dbReference type="CDD" id="cd03467">
    <property type="entry name" value="Rieske"/>
    <property type="match status" value="1"/>
</dbReference>
<comment type="function">
    <text evidence="1">Iron-sulfur subunit of the cytochrome bc1 complex, an essential component of the respiratory electron transport chain required for ATP synthesis. The bc1 complex catalyzes the oxidation of menaquinol and the reduction of cytochrome c in the respiratory chain. The bc1 complex operates through a Q-cycle mechanism that couples electron transfer to generation of the proton gradient that drives ATP synthesis.</text>
</comment>
<dbReference type="GO" id="GO:0004497">
    <property type="term" value="F:monooxygenase activity"/>
    <property type="evidence" value="ECO:0007669"/>
    <property type="project" value="UniProtKB-ARBA"/>
</dbReference>
<evidence type="ECO:0000256" key="7">
    <source>
        <dbReference type="ARBA" id="ARBA00023157"/>
    </source>
</evidence>
<keyword evidence="4" id="KW-0479">Metal-binding</keyword>